<proteinExistence type="predicted"/>
<sequence>MTLRNKHKLKNSEIHSRVFIQGAKSHIERLLEKNARTILRELPQGKSYRISGNGRILKKSTDNDQIAENAEMETQQESAEDTSRLKEIIRLGHLNVCGWTLNNYLLRKAIVANINVDILSICETHLKESDKIAVDGNTWKGHNRNEIHRNAPKASGGVGLLIKQWILEEYKYEKK</sequence>
<accession>A0A6J8CW91</accession>
<dbReference type="OrthoDB" id="6136942at2759"/>
<protein>
    <submittedName>
        <fullName evidence="1">Uncharacterized protein</fullName>
    </submittedName>
</protein>
<gene>
    <name evidence="1" type="ORF">MCOR_33475</name>
</gene>
<dbReference type="AlphaFoldDB" id="A0A6J8CW91"/>
<name>A0A6J8CW91_MYTCO</name>
<dbReference type="EMBL" id="CACVKT020005973">
    <property type="protein sequence ID" value="CAC5399192.1"/>
    <property type="molecule type" value="Genomic_DNA"/>
</dbReference>
<evidence type="ECO:0000313" key="2">
    <source>
        <dbReference type="Proteomes" id="UP000507470"/>
    </source>
</evidence>
<evidence type="ECO:0000313" key="1">
    <source>
        <dbReference type="EMBL" id="CAC5399192.1"/>
    </source>
</evidence>
<organism evidence="1 2">
    <name type="scientific">Mytilus coruscus</name>
    <name type="common">Sea mussel</name>
    <dbReference type="NCBI Taxonomy" id="42192"/>
    <lineage>
        <taxon>Eukaryota</taxon>
        <taxon>Metazoa</taxon>
        <taxon>Spiralia</taxon>
        <taxon>Lophotrochozoa</taxon>
        <taxon>Mollusca</taxon>
        <taxon>Bivalvia</taxon>
        <taxon>Autobranchia</taxon>
        <taxon>Pteriomorphia</taxon>
        <taxon>Mytilida</taxon>
        <taxon>Mytiloidea</taxon>
        <taxon>Mytilidae</taxon>
        <taxon>Mytilinae</taxon>
        <taxon>Mytilus</taxon>
    </lineage>
</organism>
<keyword evidence="2" id="KW-1185">Reference proteome</keyword>
<dbReference type="Proteomes" id="UP000507470">
    <property type="component" value="Unassembled WGS sequence"/>
</dbReference>
<reference evidence="1 2" key="1">
    <citation type="submission" date="2020-06" db="EMBL/GenBank/DDBJ databases">
        <authorList>
            <person name="Li R."/>
            <person name="Bekaert M."/>
        </authorList>
    </citation>
    <scope>NUCLEOTIDE SEQUENCE [LARGE SCALE GENOMIC DNA]</scope>
    <source>
        <strain evidence="2">wild</strain>
    </source>
</reference>